<evidence type="ECO:0000256" key="4">
    <source>
        <dbReference type="ARBA" id="ARBA00022741"/>
    </source>
</evidence>
<evidence type="ECO:0000256" key="7">
    <source>
        <dbReference type="ARBA" id="ARBA00023015"/>
    </source>
</evidence>
<dbReference type="Gene3D" id="1.10.8.60">
    <property type="match status" value="1"/>
</dbReference>
<dbReference type="PROSITE" id="PS50113">
    <property type="entry name" value="PAC"/>
    <property type="match status" value="1"/>
</dbReference>
<dbReference type="CDD" id="cd00130">
    <property type="entry name" value="PAS"/>
    <property type="match status" value="1"/>
</dbReference>
<dbReference type="Pfam" id="PF00158">
    <property type="entry name" value="Sigma54_activat"/>
    <property type="match status" value="1"/>
</dbReference>
<dbReference type="SMART" id="SM00086">
    <property type="entry name" value="PAC"/>
    <property type="match status" value="2"/>
</dbReference>
<dbReference type="InterPro" id="IPR000014">
    <property type="entry name" value="PAS"/>
</dbReference>
<feature type="domain" description="PAC" evidence="14">
    <location>
        <begin position="220"/>
        <end position="272"/>
    </location>
</feature>
<dbReference type="InterPro" id="IPR003593">
    <property type="entry name" value="AAA+_ATPase"/>
</dbReference>
<dbReference type="PROSITE" id="PS00688">
    <property type="entry name" value="SIGMA54_INTERACT_3"/>
    <property type="match status" value="1"/>
</dbReference>
<dbReference type="PANTHER" id="PTHR32071:SF117">
    <property type="entry name" value="PTS-DEPENDENT DIHYDROXYACETONE KINASE OPERON REGULATORY PROTEIN-RELATED"/>
    <property type="match status" value="1"/>
</dbReference>
<dbReference type="Proteomes" id="UP000305888">
    <property type="component" value="Chromosome"/>
</dbReference>
<keyword evidence="7" id="KW-0805">Transcription regulation</keyword>
<dbReference type="InterPro" id="IPR058031">
    <property type="entry name" value="AAA_lid_NorR"/>
</dbReference>
<evidence type="ECO:0000256" key="9">
    <source>
        <dbReference type="ARBA" id="ARBA00023159"/>
    </source>
</evidence>
<dbReference type="InterPro" id="IPR035965">
    <property type="entry name" value="PAS-like_dom_sf"/>
</dbReference>
<dbReference type="Gene3D" id="1.10.10.60">
    <property type="entry name" value="Homeodomain-like"/>
    <property type="match status" value="1"/>
</dbReference>
<comment type="function">
    <text evidence="1">Required for activation of most nif operons, which are directly involved in nitrogen fixation.</text>
</comment>
<dbReference type="FunFam" id="3.40.50.300:FF:000006">
    <property type="entry name" value="DNA-binding transcriptional regulator NtrC"/>
    <property type="match status" value="1"/>
</dbReference>
<dbReference type="CDD" id="cd00009">
    <property type="entry name" value="AAA"/>
    <property type="match status" value="1"/>
</dbReference>
<evidence type="ECO:0000256" key="10">
    <source>
        <dbReference type="ARBA" id="ARBA00023163"/>
    </source>
</evidence>
<dbReference type="SMART" id="SM00091">
    <property type="entry name" value="PAS"/>
    <property type="match status" value="2"/>
</dbReference>
<evidence type="ECO:0000256" key="2">
    <source>
        <dbReference type="ARBA" id="ARBA00011135"/>
    </source>
</evidence>
<keyword evidence="5" id="KW-0067">ATP-binding</keyword>
<keyword evidence="8" id="KW-0238">DNA-binding</keyword>
<dbReference type="InterPro" id="IPR013767">
    <property type="entry name" value="PAS_fold"/>
</dbReference>
<keyword evidence="10" id="KW-0804">Transcription</keyword>
<keyword evidence="11" id="KW-0175">Coiled coil</keyword>
<evidence type="ECO:0000313" key="16">
    <source>
        <dbReference type="Proteomes" id="UP000305888"/>
    </source>
</evidence>
<dbReference type="EMBL" id="CP040818">
    <property type="protein sequence ID" value="QDL90641.1"/>
    <property type="molecule type" value="Genomic_DNA"/>
</dbReference>
<evidence type="ECO:0000256" key="8">
    <source>
        <dbReference type="ARBA" id="ARBA00023125"/>
    </source>
</evidence>
<proteinExistence type="predicted"/>
<keyword evidence="16" id="KW-1185">Reference proteome</keyword>
<reference evidence="15 16" key="1">
    <citation type="submission" date="2019-06" db="EMBL/GenBank/DDBJ databases">
        <title>Genome sequence of Rhodobacteraceae bacterium D4M1.</title>
        <authorList>
            <person name="Cao J."/>
        </authorList>
    </citation>
    <scope>NUCLEOTIDE SEQUENCE [LARGE SCALE GENOMIC DNA]</scope>
    <source>
        <strain evidence="15 16">D4M1</strain>
    </source>
</reference>
<dbReference type="InterPro" id="IPR000700">
    <property type="entry name" value="PAS-assoc_C"/>
</dbReference>
<dbReference type="PROSITE" id="PS50112">
    <property type="entry name" value="PAS"/>
    <property type="match status" value="1"/>
</dbReference>
<gene>
    <name evidence="15" type="ORF">FDP22_01875</name>
</gene>
<dbReference type="AlphaFoldDB" id="A0A5B8FG09"/>
<comment type="subunit">
    <text evidence="2">Interacts with sigma-54.</text>
</comment>
<dbReference type="NCBIfam" id="TIGR00229">
    <property type="entry name" value="sensory_box"/>
    <property type="match status" value="1"/>
</dbReference>
<organism evidence="15 16">
    <name type="scientific">Paroceanicella profunda</name>
    <dbReference type="NCBI Taxonomy" id="2579971"/>
    <lineage>
        <taxon>Bacteria</taxon>
        <taxon>Pseudomonadati</taxon>
        <taxon>Pseudomonadota</taxon>
        <taxon>Alphaproteobacteria</taxon>
        <taxon>Rhodobacterales</taxon>
        <taxon>Paracoccaceae</taxon>
        <taxon>Paroceanicella</taxon>
    </lineage>
</organism>
<dbReference type="PANTHER" id="PTHR32071">
    <property type="entry name" value="TRANSCRIPTIONAL REGULATORY PROTEIN"/>
    <property type="match status" value="1"/>
</dbReference>
<dbReference type="InterPro" id="IPR027417">
    <property type="entry name" value="P-loop_NTPase"/>
</dbReference>
<dbReference type="GO" id="GO:0006355">
    <property type="term" value="P:regulation of DNA-templated transcription"/>
    <property type="evidence" value="ECO:0007669"/>
    <property type="project" value="InterPro"/>
</dbReference>
<feature type="domain" description="PAS" evidence="13">
    <location>
        <begin position="142"/>
        <end position="194"/>
    </location>
</feature>
<dbReference type="InterPro" id="IPR001610">
    <property type="entry name" value="PAC"/>
</dbReference>
<dbReference type="SMART" id="SM00382">
    <property type="entry name" value="AAA"/>
    <property type="match status" value="1"/>
</dbReference>
<protein>
    <recommendedName>
        <fullName evidence="3">Nif-specific regulatory protein</fullName>
    </recommendedName>
</protein>
<sequence length="621" mass="68527">MSLHGDSVLALQPFPALLVDPGRDRITAANALAAALFGGPLEGGSFLARLEDGAADLIVFADAVAHYGQHWTRSLIYQRHDGSRLACETRGSLTDWPEGPRLLISLIDLGEMESHAQAAEAADLLRSGLLEWKRAQAFFSELERQNQLILNAAGEGIYGINADGKTTFVNRAAQEMLGWAAEDLLGRDTHAIIHHHHLDGARYDHRDCPIYHSFRHEMVARVEDEVFWRKDGRPIQVEYVSTPIYDNQVLAGAVVIFRDISERKEGERRLREALAEVDALRTRLEQENAYLLEEITSERAHFDIVGTSPSITRTLAQIELVAPTEANVLITGESGSGKSLTASAVHKASARAKRPLIRLNCAALSHVDVESEIFGHVRRATRGILDDRAGKIELANGGTLLLEDVGELPLEVQGRLLSVLRDQAVVRLGEERQRRVNVRIIASSTRDLAREVAAGRFREDLYFFLNVFPIPLTPLRERREDIPLLVAHFLELACRRLNRPRPVPTQGTIRQLSDYAWPGNLRELENVIERAVIVSTGEKLRVGAIGPRSLPRPETAGAGRLLTEEEMRALERANLVACLRETGGRVSGPGGAADLLGLRPTTLYSRIARAGVTEADWAPPG</sequence>
<feature type="domain" description="Sigma-54 factor interaction" evidence="12">
    <location>
        <begin position="304"/>
        <end position="533"/>
    </location>
</feature>
<dbReference type="KEGG" id="ppru:FDP22_01875"/>
<dbReference type="OrthoDB" id="9805953at2"/>
<dbReference type="RefSeq" id="WP_138576727.1">
    <property type="nucleotide sequence ID" value="NZ_CP040818.1"/>
</dbReference>
<evidence type="ECO:0000259" key="12">
    <source>
        <dbReference type="PROSITE" id="PS50045"/>
    </source>
</evidence>
<dbReference type="InterPro" id="IPR025944">
    <property type="entry name" value="Sigma_54_int_dom_CS"/>
</dbReference>
<dbReference type="Pfam" id="PF00989">
    <property type="entry name" value="PAS"/>
    <property type="match status" value="1"/>
</dbReference>
<feature type="coiled-coil region" evidence="11">
    <location>
        <begin position="263"/>
        <end position="290"/>
    </location>
</feature>
<dbReference type="SUPFAM" id="SSF55785">
    <property type="entry name" value="PYP-like sensor domain (PAS domain)"/>
    <property type="match status" value="1"/>
</dbReference>
<dbReference type="Pfam" id="PF25601">
    <property type="entry name" value="AAA_lid_14"/>
    <property type="match status" value="1"/>
</dbReference>
<dbReference type="InterPro" id="IPR002078">
    <property type="entry name" value="Sigma_54_int"/>
</dbReference>
<keyword evidence="4" id="KW-0547">Nucleotide-binding</keyword>
<keyword evidence="9" id="KW-0010">Activator</keyword>
<evidence type="ECO:0000259" key="14">
    <source>
        <dbReference type="PROSITE" id="PS50113"/>
    </source>
</evidence>
<evidence type="ECO:0000256" key="11">
    <source>
        <dbReference type="SAM" id="Coils"/>
    </source>
</evidence>
<dbReference type="SUPFAM" id="SSF52540">
    <property type="entry name" value="P-loop containing nucleoside triphosphate hydrolases"/>
    <property type="match status" value="1"/>
</dbReference>
<dbReference type="Gene3D" id="3.40.50.300">
    <property type="entry name" value="P-loop containing nucleotide triphosphate hydrolases"/>
    <property type="match status" value="1"/>
</dbReference>
<dbReference type="GO" id="GO:0005524">
    <property type="term" value="F:ATP binding"/>
    <property type="evidence" value="ECO:0007669"/>
    <property type="project" value="UniProtKB-KW"/>
</dbReference>
<dbReference type="GO" id="GO:0003677">
    <property type="term" value="F:DNA binding"/>
    <property type="evidence" value="ECO:0007669"/>
    <property type="project" value="UniProtKB-KW"/>
</dbReference>
<dbReference type="PROSITE" id="PS50045">
    <property type="entry name" value="SIGMA54_INTERACT_4"/>
    <property type="match status" value="1"/>
</dbReference>
<evidence type="ECO:0000256" key="1">
    <source>
        <dbReference type="ARBA" id="ARBA00002167"/>
    </source>
</evidence>
<evidence type="ECO:0000313" key="15">
    <source>
        <dbReference type="EMBL" id="QDL90641.1"/>
    </source>
</evidence>
<evidence type="ECO:0000256" key="3">
    <source>
        <dbReference type="ARBA" id="ARBA00015308"/>
    </source>
</evidence>
<dbReference type="Gene3D" id="3.30.450.20">
    <property type="entry name" value="PAS domain"/>
    <property type="match status" value="1"/>
</dbReference>
<evidence type="ECO:0000256" key="5">
    <source>
        <dbReference type="ARBA" id="ARBA00022840"/>
    </source>
</evidence>
<keyword evidence="6" id="KW-0902">Two-component regulatory system</keyword>
<name>A0A5B8FG09_9RHOB</name>
<evidence type="ECO:0000259" key="13">
    <source>
        <dbReference type="PROSITE" id="PS50112"/>
    </source>
</evidence>
<accession>A0A5B8FG09</accession>
<dbReference type="GO" id="GO:0000160">
    <property type="term" value="P:phosphorelay signal transduction system"/>
    <property type="evidence" value="ECO:0007669"/>
    <property type="project" value="UniProtKB-KW"/>
</dbReference>
<evidence type="ECO:0000256" key="6">
    <source>
        <dbReference type="ARBA" id="ARBA00023012"/>
    </source>
</evidence>